<keyword evidence="3" id="KW-1185">Reference proteome</keyword>
<feature type="transmembrane region" description="Helical" evidence="1">
    <location>
        <begin position="36"/>
        <end position="54"/>
    </location>
</feature>
<protein>
    <recommendedName>
        <fullName evidence="4">Low affinity iron permease family protein</fullName>
    </recommendedName>
</protein>
<dbReference type="AlphaFoldDB" id="A0A2R7Z2M5"/>
<keyword evidence="1" id="KW-0472">Membrane</keyword>
<dbReference type="RefSeq" id="WP_108343045.1">
    <property type="nucleotide sequence ID" value="NZ_PYXZ01000001.1"/>
</dbReference>
<organism evidence="2 3">
    <name type="scientific">Nocardioides currus</name>
    <dbReference type="NCBI Taxonomy" id="2133958"/>
    <lineage>
        <taxon>Bacteria</taxon>
        <taxon>Bacillati</taxon>
        <taxon>Actinomycetota</taxon>
        <taxon>Actinomycetes</taxon>
        <taxon>Propionibacteriales</taxon>
        <taxon>Nocardioidaceae</taxon>
        <taxon>Nocardioides</taxon>
    </lineage>
</organism>
<dbReference type="OrthoDB" id="4479821at2"/>
<gene>
    <name evidence="2" type="ORF">C7S10_03900</name>
</gene>
<keyword evidence="1" id="KW-0812">Transmembrane</keyword>
<dbReference type="Proteomes" id="UP000244867">
    <property type="component" value="Unassembled WGS sequence"/>
</dbReference>
<evidence type="ECO:0008006" key="4">
    <source>
        <dbReference type="Google" id="ProtNLM"/>
    </source>
</evidence>
<keyword evidence="1" id="KW-1133">Transmembrane helix</keyword>
<accession>A0A2R7Z2M5</accession>
<dbReference type="Pfam" id="PF04120">
    <property type="entry name" value="Iron_permease"/>
    <property type="match status" value="1"/>
</dbReference>
<evidence type="ECO:0000313" key="3">
    <source>
        <dbReference type="Proteomes" id="UP000244867"/>
    </source>
</evidence>
<sequence>MESNDAAEDRSGGDDGKNGFERFVDAVNERVSRAPFFGVILVALVLWAVSYPLWKTTTKWELALHTGSSILSLLLLVLLENAGRRSEETAQEKLNVLANALAALMDSRAADDPDLRQAAQELREAVGLEERH</sequence>
<proteinExistence type="predicted"/>
<evidence type="ECO:0000256" key="1">
    <source>
        <dbReference type="SAM" id="Phobius"/>
    </source>
</evidence>
<reference evidence="2 3" key="1">
    <citation type="submission" date="2018-03" db="EMBL/GenBank/DDBJ databases">
        <authorList>
            <person name="Keele B.F."/>
        </authorList>
    </citation>
    <scope>NUCLEOTIDE SEQUENCE [LARGE SCALE GENOMIC DNA]</scope>
    <source>
        <strain evidence="2 3">IB-3</strain>
    </source>
</reference>
<dbReference type="GO" id="GO:0055085">
    <property type="term" value="P:transmembrane transport"/>
    <property type="evidence" value="ECO:0007669"/>
    <property type="project" value="InterPro"/>
</dbReference>
<name>A0A2R7Z2M5_9ACTN</name>
<dbReference type="EMBL" id="PYXZ01000001">
    <property type="protein sequence ID" value="PUA82860.1"/>
    <property type="molecule type" value="Genomic_DNA"/>
</dbReference>
<feature type="transmembrane region" description="Helical" evidence="1">
    <location>
        <begin position="60"/>
        <end position="79"/>
    </location>
</feature>
<evidence type="ECO:0000313" key="2">
    <source>
        <dbReference type="EMBL" id="PUA82860.1"/>
    </source>
</evidence>
<dbReference type="InterPro" id="IPR007251">
    <property type="entry name" value="Iron_permease_Fet4"/>
</dbReference>
<comment type="caution">
    <text evidence="2">The sequence shown here is derived from an EMBL/GenBank/DDBJ whole genome shotgun (WGS) entry which is preliminary data.</text>
</comment>